<sequence>MIRSLLVLAVAVVVVVGILVSFDFVSLSPQAEQSLEGARNSVGQALEGAGEALQDGTAIDR</sequence>
<protein>
    <submittedName>
        <fullName evidence="1">Uncharacterized protein</fullName>
    </submittedName>
</protein>
<accession>A0A917Q425</accession>
<organism evidence="1 2">
    <name type="scientific">Salinarimonas ramus</name>
    <dbReference type="NCBI Taxonomy" id="690164"/>
    <lineage>
        <taxon>Bacteria</taxon>
        <taxon>Pseudomonadati</taxon>
        <taxon>Pseudomonadota</taxon>
        <taxon>Alphaproteobacteria</taxon>
        <taxon>Hyphomicrobiales</taxon>
        <taxon>Salinarimonadaceae</taxon>
        <taxon>Salinarimonas</taxon>
    </lineage>
</organism>
<keyword evidence="2" id="KW-1185">Reference proteome</keyword>
<evidence type="ECO:0000313" key="2">
    <source>
        <dbReference type="Proteomes" id="UP000600449"/>
    </source>
</evidence>
<proteinExistence type="predicted"/>
<dbReference type="Proteomes" id="UP000600449">
    <property type="component" value="Unassembled WGS sequence"/>
</dbReference>
<dbReference type="AlphaFoldDB" id="A0A917Q425"/>
<reference evidence="1 2" key="1">
    <citation type="journal article" date="2014" name="Int. J. Syst. Evol. Microbiol.">
        <title>Complete genome sequence of Corynebacterium casei LMG S-19264T (=DSM 44701T), isolated from a smear-ripened cheese.</title>
        <authorList>
            <consortium name="US DOE Joint Genome Institute (JGI-PGF)"/>
            <person name="Walter F."/>
            <person name="Albersmeier A."/>
            <person name="Kalinowski J."/>
            <person name="Ruckert C."/>
        </authorList>
    </citation>
    <scope>NUCLEOTIDE SEQUENCE [LARGE SCALE GENOMIC DNA]</scope>
    <source>
        <strain evidence="1 2">CGMCC 1.9161</strain>
    </source>
</reference>
<gene>
    <name evidence="1" type="ORF">GCM10011322_01760</name>
</gene>
<evidence type="ECO:0000313" key="1">
    <source>
        <dbReference type="EMBL" id="GGK18699.1"/>
    </source>
</evidence>
<dbReference type="RefSeq" id="WP_188908506.1">
    <property type="nucleotide sequence ID" value="NZ_BMMF01000001.1"/>
</dbReference>
<comment type="caution">
    <text evidence="1">The sequence shown here is derived from an EMBL/GenBank/DDBJ whole genome shotgun (WGS) entry which is preliminary data.</text>
</comment>
<name>A0A917Q425_9HYPH</name>
<dbReference type="EMBL" id="BMMF01000001">
    <property type="protein sequence ID" value="GGK18699.1"/>
    <property type="molecule type" value="Genomic_DNA"/>
</dbReference>